<feature type="coiled-coil region" evidence="1">
    <location>
        <begin position="9"/>
        <end position="36"/>
    </location>
</feature>
<evidence type="ECO:0000256" key="1">
    <source>
        <dbReference type="SAM" id="Coils"/>
    </source>
</evidence>
<organism evidence="2 3">
    <name type="scientific">Streptomyces millisiae</name>
    <dbReference type="NCBI Taxonomy" id="3075542"/>
    <lineage>
        <taxon>Bacteria</taxon>
        <taxon>Bacillati</taxon>
        <taxon>Actinomycetota</taxon>
        <taxon>Actinomycetes</taxon>
        <taxon>Kitasatosporales</taxon>
        <taxon>Streptomycetaceae</taxon>
        <taxon>Streptomyces</taxon>
    </lineage>
</organism>
<sequence length="92" mass="10465">MTDEPTAEQQAAMDELDQLSADYAEALNRLEDARDRLAQGVIRHLRSRTLRPTQVDAHVPWDRNYVAKIARKAGVPPLRESTVTGRRKREAN</sequence>
<accession>A0ABU2LNX4</accession>
<name>A0ABU2LNX4_9ACTN</name>
<keyword evidence="3" id="KW-1185">Reference proteome</keyword>
<dbReference type="Proteomes" id="UP001183420">
    <property type="component" value="Unassembled WGS sequence"/>
</dbReference>
<proteinExistence type="predicted"/>
<keyword evidence="1" id="KW-0175">Coiled coil</keyword>
<evidence type="ECO:0000313" key="3">
    <source>
        <dbReference type="Proteomes" id="UP001183420"/>
    </source>
</evidence>
<gene>
    <name evidence="2" type="ORF">RNC47_13130</name>
</gene>
<evidence type="ECO:0008006" key="4">
    <source>
        <dbReference type="Google" id="ProtNLM"/>
    </source>
</evidence>
<dbReference type="EMBL" id="JAVREM010000012">
    <property type="protein sequence ID" value="MDT0319281.1"/>
    <property type="molecule type" value="Genomic_DNA"/>
</dbReference>
<comment type="caution">
    <text evidence="2">The sequence shown here is derived from an EMBL/GenBank/DDBJ whole genome shotgun (WGS) entry which is preliminary data.</text>
</comment>
<evidence type="ECO:0000313" key="2">
    <source>
        <dbReference type="EMBL" id="MDT0319281.1"/>
    </source>
</evidence>
<dbReference type="RefSeq" id="WP_311598486.1">
    <property type="nucleotide sequence ID" value="NZ_JAVREM010000012.1"/>
</dbReference>
<protein>
    <recommendedName>
        <fullName evidence="4">Helix-turn-helix DNA binding domain protein</fullName>
    </recommendedName>
</protein>
<reference evidence="3" key="1">
    <citation type="submission" date="2023-07" db="EMBL/GenBank/DDBJ databases">
        <title>30 novel species of actinomycetes from the DSMZ collection.</title>
        <authorList>
            <person name="Nouioui I."/>
        </authorList>
    </citation>
    <scope>NUCLEOTIDE SEQUENCE [LARGE SCALE GENOMIC DNA]</scope>
    <source>
        <strain evidence="3">DSM 44918</strain>
    </source>
</reference>